<dbReference type="GO" id="GO:0003723">
    <property type="term" value="F:RNA binding"/>
    <property type="evidence" value="ECO:0007669"/>
    <property type="project" value="TreeGrafter"/>
</dbReference>
<keyword evidence="3" id="KW-0687">Ribonucleoprotein</keyword>
<proteinExistence type="inferred from homology"/>
<keyword evidence="2" id="KW-0689">Ribosomal protein</keyword>
<evidence type="ECO:0000313" key="6">
    <source>
        <dbReference type="Proteomes" id="UP001177744"/>
    </source>
</evidence>
<evidence type="ECO:0000256" key="3">
    <source>
        <dbReference type="ARBA" id="ARBA00023274"/>
    </source>
</evidence>
<evidence type="ECO:0000256" key="1">
    <source>
        <dbReference type="ARBA" id="ARBA00007817"/>
    </source>
</evidence>
<dbReference type="GO" id="GO:0002181">
    <property type="term" value="P:cytoplasmic translation"/>
    <property type="evidence" value="ECO:0007669"/>
    <property type="project" value="TreeGrafter"/>
</dbReference>
<keyword evidence="6" id="KW-1185">Reference proteome</keyword>
<feature type="compositionally biased region" description="Low complexity" evidence="4">
    <location>
        <begin position="341"/>
        <end position="357"/>
    </location>
</feature>
<dbReference type="AlphaFoldDB" id="A0AA40HK40"/>
<comment type="similarity">
    <text evidence="1">Belongs to the eukaryotic ribosomal protein eL22 family.</text>
</comment>
<accession>A0AA40HK40</accession>
<comment type="caution">
    <text evidence="5">The sequence shown here is derived from an EMBL/GenBank/DDBJ whole genome shotgun (WGS) entry which is preliminary data.</text>
</comment>
<evidence type="ECO:0000313" key="5">
    <source>
        <dbReference type="EMBL" id="KAK1332225.1"/>
    </source>
</evidence>
<dbReference type="InterPro" id="IPR038526">
    <property type="entry name" value="Ribosomal_eL22_sf"/>
</dbReference>
<gene>
    <name evidence="5" type="ORF">QTO34_006897</name>
</gene>
<name>A0AA40HK40_CNENI</name>
<feature type="compositionally biased region" description="Polar residues" evidence="4">
    <location>
        <begin position="270"/>
        <end position="280"/>
    </location>
</feature>
<dbReference type="GO" id="GO:0005840">
    <property type="term" value="C:ribosome"/>
    <property type="evidence" value="ECO:0007669"/>
    <property type="project" value="UniProtKB-KW"/>
</dbReference>
<dbReference type="Gene3D" id="3.30.1360.210">
    <property type="match status" value="1"/>
</dbReference>
<dbReference type="InterPro" id="IPR002671">
    <property type="entry name" value="Ribosomal_eL22"/>
</dbReference>
<dbReference type="PANTHER" id="PTHR10064:SF1">
    <property type="entry name" value="RIBOSOMAL PROTEIN EL22-LIKE"/>
    <property type="match status" value="1"/>
</dbReference>
<dbReference type="GO" id="GO:1990904">
    <property type="term" value="C:ribonucleoprotein complex"/>
    <property type="evidence" value="ECO:0007669"/>
    <property type="project" value="UniProtKB-KW"/>
</dbReference>
<evidence type="ECO:0000256" key="4">
    <source>
        <dbReference type="SAM" id="MobiDB-lite"/>
    </source>
</evidence>
<sequence>MLYLAKQYTEFENIIFCVTDENFEVTTDTTEIQRIVRKYYEQLYVNKLDNVDEMDKFLEKYDLPKLSQEESENLNRPITTEEIEANNTINLALITRTTFKMAPQVKNPKRTTWKFGLDLTHSVEDGIFNYGNFEPFLWEKVKVNGKIGNLWNAVYIEYFKNKISPSQFGTFWESGRLSNLRVQSSEWTPLWGGIHQKIMASVTVIDSHVLEGQIEKTNKQQLHEQSTPIQGVAAARASCPSPRSNSRTSSPPSSKEQQLHAAHTLHPSEEQQLCEQSTPIQGAGATRASCPSLRSSSRTQPTPVRRASARISSYVSSTPPSKEQQPCKQPSPVQGAATTCSLPPSEEQQPHEQPTPSKEQQLCKQPPPSRQRNHHCCKQDPPEELLTTEEQPLP</sequence>
<feature type="compositionally biased region" description="Polar residues" evidence="4">
    <location>
        <begin position="292"/>
        <end position="302"/>
    </location>
</feature>
<feature type="compositionally biased region" description="Low complexity" evidence="4">
    <location>
        <begin position="233"/>
        <end position="254"/>
    </location>
</feature>
<dbReference type="Proteomes" id="UP001177744">
    <property type="component" value="Unassembled WGS sequence"/>
</dbReference>
<dbReference type="PANTHER" id="PTHR10064">
    <property type="entry name" value="60S RIBOSOMAL PROTEIN L22"/>
    <property type="match status" value="1"/>
</dbReference>
<dbReference type="Pfam" id="PF01776">
    <property type="entry name" value="Ribosomal_L22e"/>
    <property type="match status" value="1"/>
</dbReference>
<protein>
    <submittedName>
        <fullName evidence="5">Uncharacterized protein</fullName>
    </submittedName>
</protein>
<dbReference type="EMBL" id="JAULJE010000018">
    <property type="protein sequence ID" value="KAK1332225.1"/>
    <property type="molecule type" value="Genomic_DNA"/>
</dbReference>
<reference evidence="5" key="1">
    <citation type="submission" date="2023-06" db="EMBL/GenBank/DDBJ databases">
        <title>Reference genome for the Northern bat (Eptesicus nilssonii), a most northern bat species.</title>
        <authorList>
            <person name="Laine V.N."/>
            <person name="Pulliainen A.T."/>
            <person name="Lilley T.M."/>
        </authorList>
    </citation>
    <scope>NUCLEOTIDE SEQUENCE</scope>
    <source>
        <strain evidence="5">BLF_Eptnil</strain>
        <tissue evidence="5">Kidney</tissue>
    </source>
</reference>
<organism evidence="5 6">
    <name type="scientific">Cnephaeus nilssonii</name>
    <name type="common">Northern bat</name>
    <name type="synonym">Eptesicus nilssonii</name>
    <dbReference type="NCBI Taxonomy" id="3371016"/>
    <lineage>
        <taxon>Eukaryota</taxon>
        <taxon>Metazoa</taxon>
        <taxon>Chordata</taxon>
        <taxon>Craniata</taxon>
        <taxon>Vertebrata</taxon>
        <taxon>Euteleostomi</taxon>
        <taxon>Mammalia</taxon>
        <taxon>Eutheria</taxon>
        <taxon>Laurasiatheria</taxon>
        <taxon>Chiroptera</taxon>
        <taxon>Yangochiroptera</taxon>
        <taxon>Vespertilionidae</taxon>
        <taxon>Cnephaeus</taxon>
    </lineage>
</organism>
<evidence type="ECO:0000256" key="2">
    <source>
        <dbReference type="ARBA" id="ARBA00022980"/>
    </source>
</evidence>
<feature type="compositionally biased region" description="Polar residues" evidence="4">
    <location>
        <begin position="310"/>
        <end position="340"/>
    </location>
</feature>
<feature type="region of interest" description="Disordered" evidence="4">
    <location>
        <begin position="219"/>
        <end position="394"/>
    </location>
</feature>
<dbReference type="GO" id="GO:0003735">
    <property type="term" value="F:structural constituent of ribosome"/>
    <property type="evidence" value="ECO:0007669"/>
    <property type="project" value="InterPro"/>
</dbReference>